<evidence type="ECO:0008006" key="10">
    <source>
        <dbReference type="Google" id="ProtNLM"/>
    </source>
</evidence>
<dbReference type="Gene3D" id="2.60.40.2880">
    <property type="entry name" value="MmpS1-5, C-terminal soluble domain"/>
    <property type="match status" value="1"/>
</dbReference>
<dbReference type="Pfam" id="PF05423">
    <property type="entry name" value="Mycobact_memb"/>
    <property type="match status" value="1"/>
</dbReference>
<dbReference type="GO" id="GO:0005886">
    <property type="term" value="C:plasma membrane"/>
    <property type="evidence" value="ECO:0007669"/>
    <property type="project" value="UniProtKB-SubCell"/>
</dbReference>
<dbReference type="Proteomes" id="UP000193090">
    <property type="component" value="Unassembled WGS sequence"/>
</dbReference>
<evidence type="ECO:0000256" key="4">
    <source>
        <dbReference type="ARBA" id="ARBA00022692"/>
    </source>
</evidence>
<sequence>MLTVLKRAWVVVTVVAAAILGGLGVLHFRGVFGSDEIFIQPTGTEAIVSVNVKHVVYEIFGPPNTVGAVSYLDEGSDTRQARFAGLPWTHALTTTLPVVVAHLVAQGDSDSIGCRITVNGAVQDEQNSVGHHAQTFCLVKAA</sequence>
<protein>
    <recommendedName>
        <fullName evidence="10">Transport acessory protein MmpS</fullName>
    </recommendedName>
</protein>
<reference evidence="8 9" key="1">
    <citation type="submission" date="2016-01" db="EMBL/GenBank/DDBJ databases">
        <title>The new phylogeny of the genus Mycobacterium.</title>
        <authorList>
            <person name="Tarcisio F."/>
            <person name="Conor M."/>
            <person name="Antonella G."/>
            <person name="Elisabetta G."/>
            <person name="Giulia F.S."/>
            <person name="Sara T."/>
            <person name="Anna F."/>
            <person name="Clotilde B."/>
            <person name="Roberto B."/>
            <person name="Veronica D.S."/>
            <person name="Fabio R."/>
            <person name="Monica P."/>
            <person name="Olivier J."/>
            <person name="Enrico T."/>
            <person name="Nicola S."/>
        </authorList>
    </citation>
    <scope>NUCLEOTIDE SEQUENCE [LARGE SCALE GENOMIC DNA]</scope>
    <source>
        <strain evidence="8 9">DSM 44153</strain>
    </source>
</reference>
<evidence type="ECO:0000256" key="1">
    <source>
        <dbReference type="ARBA" id="ARBA00004236"/>
    </source>
</evidence>
<keyword evidence="6 7" id="KW-0472">Membrane</keyword>
<accession>A0A1X2ENK5</accession>
<evidence type="ECO:0000256" key="6">
    <source>
        <dbReference type="ARBA" id="ARBA00023136"/>
    </source>
</evidence>
<dbReference type="AlphaFoldDB" id="A0A1X2ENK5"/>
<dbReference type="EMBL" id="LQPZ01000012">
    <property type="protein sequence ID" value="ORX07214.1"/>
    <property type="molecule type" value="Genomic_DNA"/>
</dbReference>
<keyword evidence="5 7" id="KW-1133">Transmembrane helix</keyword>
<evidence type="ECO:0000256" key="2">
    <source>
        <dbReference type="ARBA" id="ARBA00007531"/>
    </source>
</evidence>
<comment type="subcellular location">
    <subcellularLocation>
        <location evidence="1">Cell membrane</location>
    </subcellularLocation>
</comment>
<evidence type="ECO:0000313" key="8">
    <source>
        <dbReference type="EMBL" id="ORX07214.1"/>
    </source>
</evidence>
<evidence type="ECO:0000256" key="3">
    <source>
        <dbReference type="ARBA" id="ARBA00022475"/>
    </source>
</evidence>
<keyword evidence="9" id="KW-1185">Reference proteome</keyword>
<comment type="caution">
    <text evidence="8">The sequence shown here is derived from an EMBL/GenBank/DDBJ whole genome shotgun (WGS) entry which is preliminary data.</text>
</comment>
<dbReference type="OrthoDB" id="3398257at2"/>
<keyword evidence="3" id="KW-1003">Cell membrane</keyword>
<comment type="similarity">
    <text evidence="2">Belongs to the MmpS family.</text>
</comment>
<proteinExistence type="inferred from homology"/>
<gene>
    <name evidence="8" type="ORF">AWC30_00155</name>
</gene>
<evidence type="ECO:0000256" key="5">
    <source>
        <dbReference type="ARBA" id="ARBA00022989"/>
    </source>
</evidence>
<evidence type="ECO:0000256" key="7">
    <source>
        <dbReference type="SAM" id="Phobius"/>
    </source>
</evidence>
<dbReference type="RefSeq" id="WP_085108805.1">
    <property type="nucleotide sequence ID" value="NZ_JACKSN010000011.1"/>
</dbReference>
<name>A0A1X2ENK5_9MYCO</name>
<keyword evidence="4 7" id="KW-0812">Transmembrane</keyword>
<organism evidence="8 9">
    <name type="scientific">Mycolicibacillus trivialis</name>
    <dbReference type="NCBI Taxonomy" id="1798"/>
    <lineage>
        <taxon>Bacteria</taxon>
        <taxon>Bacillati</taxon>
        <taxon>Actinomycetota</taxon>
        <taxon>Actinomycetes</taxon>
        <taxon>Mycobacteriales</taxon>
        <taxon>Mycobacteriaceae</taxon>
        <taxon>Mycolicibacillus</taxon>
    </lineage>
</organism>
<dbReference type="InterPro" id="IPR038468">
    <property type="entry name" value="MmpS_C"/>
</dbReference>
<dbReference type="InterPro" id="IPR008693">
    <property type="entry name" value="MmpS"/>
</dbReference>
<feature type="transmembrane region" description="Helical" evidence="7">
    <location>
        <begin position="7"/>
        <end position="28"/>
    </location>
</feature>
<evidence type="ECO:0000313" key="9">
    <source>
        <dbReference type="Proteomes" id="UP000193090"/>
    </source>
</evidence>